<dbReference type="InterPro" id="IPR007421">
    <property type="entry name" value="Schlafen_AlbA_2_dom"/>
</dbReference>
<comment type="caution">
    <text evidence="2">The sequence shown here is derived from an EMBL/GenBank/DDBJ whole genome shotgun (WGS) entry which is preliminary data.</text>
</comment>
<feature type="domain" description="Schlafen AlbA-2" evidence="1">
    <location>
        <begin position="22"/>
        <end position="148"/>
    </location>
</feature>
<organism evidence="2 3">
    <name type="scientific">Alienimonas chondri</name>
    <dbReference type="NCBI Taxonomy" id="2681879"/>
    <lineage>
        <taxon>Bacteria</taxon>
        <taxon>Pseudomonadati</taxon>
        <taxon>Planctomycetota</taxon>
        <taxon>Planctomycetia</taxon>
        <taxon>Planctomycetales</taxon>
        <taxon>Planctomycetaceae</taxon>
        <taxon>Alienimonas</taxon>
    </lineage>
</organism>
<accession>A0ABX1VG82</accession>
<dbReference type="Pfam" id="PF04326">
    <property type="entry name" value="SLFN_AlbA_2"/>
    <property type="match status" value="1"/>
</dbReference>
<evidence type="ECO:0000313" key="2">
    <source>
        <dbReference type="EMBL" id="NNJ26895.1"/>
    </source>
</evidence>
<reference evidence="2 3" key="1">
    <citation type="journal article" date="2020" name="Syst. Appl. Microbiol.">
        <title>Alienimonas chondri sp. nov., a novel planctomycete isolated from the biofilm of the red alga Chondrus crispus.</title>
        <authorList>
            <person name="Vitorino I."/>
            <person name="Albuquerque L."/>
            <person name="Wiegand S."/>
            <person name="Kallscheuer N."/>
            <person name="da Costa M.S."/>
            <person name="Lobo-da-Cunha A."/>
            <person name="Jogler C."/>
            <person name="Lage O.M."/>
        </authorList>
    </citation>
    <scope>NUCLEOTIDE SEQUENCE [LARGE SCALE GENOMIC DNA]</scope>
    <source>
        <strain evidence="2 3">LzC2</strain>
    </source>
</reference>
<proteinExistence type="predicted"/>
<dbReference type="InterPro" id="IPR038461">
    <property type="entry name" value="Schlafen_AlbA_2_dom_sf"/>
</dbReference>
<evidence type="ECO:0000259" key="1">
    <source>
        <dbReference type="Pfam" id="PF04326"/>
    </source>
</evidence>
<gene>
    <name evidence="2" type="ORF">LzC2_29910</name>
</gene>
<dbReference type="Proteomes" id="UP000609651">
    <property type="component" value="Unassembled WGS sequence"/>
</dbReference>
<evidence type="ECO:0000313" key="3">
    <source>
        <dbReference type="Proteomes" id="UP000609651"/>
    </source>
</evidence>
<protein>
    <recommendedName>
        <fullName evidence="1">Schlafen AlbA-2 domain-containing protein</fullName>
    </recommendedName>
</protein>
<keyword evidence="3" id="KW-1185">Reference proteome</keyword>
<sequence>MIDSPAMPDLPALPLTAFPDRESAGAEFKSSLTGFTELGKKLCRAASGFANTGGGLFVMGVDDNGNADGGIDRLVGRQPLTDWIDVVVHRVLPAPRYEVHLIDDADGRGTIAPGQCVAAVEFFESALVPHMADDERYYIRAGAHTVPAGQYLVDALYAKRGVGKPLISHVFRVKPGFPGTVQLGVVTLSETPAVQVRIDLSDTAPHFKSVEKHLPLTVPVIGSGTPFFMDVATLHDADERFGTNVGLSVEYQDLAGNLYQHAARLNISDSLPPLSIGTESNEKAAKALEKIERSLRELLNRLAPDGD</sequence>
<name>A0ABX1VG82_9PLAN</name>
<dbReference type="EMBL" id="WTPX01000106">
    <property type="protein sequence ID" value="NNJ26895.1"/>
    <property type="molecule type" value="Genomic_DNA"/>
</dbReference>
<dbReference type="Gene3D" id="3.30.950.30">
    <property type="entry name" value="Schlafen, AAA domain"/>
    <property type="match status" value="1"/>
</dbReference>